<accession>A0A9W7ZR06</accession>
<dbReference type="OrthoDB" id="5595597at2759"/>
<proteinExistence type="predicted"/>
<organism evidence="1 2">
    <name type="scientific">Tieghemiomyces parasiticus</name>
    <dbReference type="NCBI Taxonomy" id="78921"/>
    <lineage>
        <taxon>Eukaryota</taxon>
        <taxon>Fungi</taxon>
        <taxon>Fungi incertae sedis</taxon>
        <taxon>Zoopagomycota</taxon>
        <taxon>Kickxellomycotina</taxon>
        <taxon>Dimargaritomycetes</taxon>
        <taxon>Dimargaritales</taxon>
        <taxon>Dimargaritaceae</taxon>
        <taxon>Tieghemiomyces</taxon>
    </lineage>
</organism>
<reference evidence="1" key="1">
    <citation type="submission" date="2022-07" db="EMBL/GenBank/DDBJ databases">
        <title>Phylogenomic reconstructions and comparative analyses of Kickxellomycotina fungi.</title>
        <authorList>
            <person name="Reynolds N.K."/>
            <person name="Stajich J.E."/>
            <person name="Barry K."/>
            <person name="Grigoriev I.V."/>
            <person name="Crous P."/>
            <person name="Smith M.E."/>
        </authorList>
    </citation>
    <scope>NUCLEOTIDE SEQUENCE</scope>
    <source>
        <strain evidence="1">RSA 861</strain>
    </source>
</reference>
<evidence type="ECO:0000313" key="1">
    <source>
        <dbReference type="EMBL" id="KAJ1911158.1"/>
    </source>
</evidence>
<evidence type="ECO:0000313" key="2">
    <source>
        <dbReference type="Proteomes" id="UP001150569"/>
    </source>
</evidence>
<gene>
    <name evidence="1" type="ORF">IWQ60_010269</name>
</gene>
<dbReference type="AlphaFoldDB" id="A0A9W7ZR06"/>
<keyword evidence="2" id="KW-1185">Reference proteome</keyword>
<name>A0A9W7ZR06_9FUNG</name>
<comment type="caution">
    <text evidence="1">The sequence shown here is derived from an EMBL/GenBank/DDBJ whole genome shotgun (WGS) entry which is preliminary data.</text>
</comment>
<protein>
    <submittedName>
        <fullName evidence="1">Uncharacterized protein</fullName>
    </submittedName>
</protein>
<sequence>MSCCKDNSRNITTSGQNAAAKCPCVSSSCACGDKCTCTKDKRCSVQCNCPQKQAYEQAICDCGGDKAMCTCGPACQCEPCTPTACQCTDKCTCTKDKRCSVQCNCPQKQAHEQTICDCGGDKAKCTCGPTCQCEPCAPTSCGDSCQC</sequence>
<dbReference type="Proteomes" id="UP001150569">
    <property type="component" value="Unassembled WGS sequence"/>
</dbReference>
<dbReference type="EMBL" id="JANBPT010000962">
    <property type="protein sequence ID" value="KAJ1911158.1"/>
    <property type="molecule type" value="Genomic_DNA"/>
</dbReference>